<gene>
    <name evidence="1" type="ORF">FB45DRAFT_1056026</name>
</gene>
<evidence type="ECO:0000313" key="1">
    <source>
        <dbReference type="EMBL" id="KAJ7636727.1"/>
    </source>
</evidence>
<evidence type="ECO:0000313" key="2">
    <source>
        <dbReference type="Proteomes" id="UP001221142"/>
    </source>
</evidence>
<protein>
    <submittedName>
        <fullName evidence="1">Uncharacterized protein</fullName>
    </submittedName>
</protein>
<dbReference type="Proteomes" id="UP001221142">
    <property type="component" value="Unassembled WGS sequence"/>
</dbReference>
<keyword evidence="2" id="KW-1185">Reference proteome</keyword>
<dbReference type="EMBL" id="JARKIF010000006">
    <property type="protein sequence ID" value="KAJ7636727.1"/>
    <property type="molecule type" value="Genomic_DNA"/>
</dbReference>
<comment type="caution">
    <text evidence="1">The sequence shown here is derived from an EMBL/GenBank/DDBJ whole genome shotgun (WGS) entry which is preliminary data.</text>
</comment>
<organism evidence="1 2">
    <name type="scientific">Roridomyces roridus</name>
    <dbReference type="NCBI Taxonomy" id="1738132"/>
    <lineage>
        <taxon>Eukaryota</taxon>
        <taxon>Fungi</taxon>
        <taxon>Dikarya</taxon>
        <taxon>Basidiomycota</taxon>
        <taxon>Agaricomycotina</taxon>
        <taxon>Agaricomycetes</taxon>
        <taxon>Agaricomycetidae</taxon>
        <taxon>Agaricales</taxon>
        <taxon>Marasmiineae</taxon>
        <taxon>Mycenaceae</taxon>
        <taxon>Roridomyces</taxon>
    </lineage>
</organism>
<proteinExistence type="predicted"/>
<reference evidence="1" key="1">
    <citation type="submission" date="2023-03" db="EMBL/GenBank/DDBJ databases">
        <title>Massive genome expansion in bonnet fungi (Mycena s.s.) driven by repeated elements and novel gene families across ecological guilds.</title>
        <authorList>
            <consortium name="Lawrence Berkeley National Laboratory"/>
            <person name="Harder C.B."/>
            <person name="Miyauchi S."/>
            <person name="Viragh M."/>
            <person name="Kuo A."/>
            <person name="Thoen E."/>
            <person name="Andreopoulos B."/>
            <person name="Lu D."/>
            <person name="Skrede I."/>
            <person name="Drula E."/>
            <person name="Henrissat B."/>
            <person name="Morin E."/>
            <person name="Kohler A."/>
            <person name="Barry K."/>
            <person name="LaButti K."/>
            <person name="Morin E."/>
            <person name="Salamov A."/>
            <person name="Lipzen A."/>
            <person name="Mereny Z."/>
            <person name="Hegedus B."/>
            <person name="Baldrian P."/>
            <person name="Stursova M."/>
            <person name="Weitz H."/>
            <person name="Taylor A."/>
            <person name="Grigoriev I.V."/>
            <person name="Nagy L.G."/>
            <person name="Martin F."/>
            <person name="Kauserud H."/>
        </authorList>
    </citation>
    <scope>NUCLEOTIDE SEQUENCE</scope>
    <source>
        <strain evidence="1">9284</strain>
    </source>
</reference>
<sequence length="255" mass="28211">MPEGCERGCASPSSFSHPMPTLERQFSLNSIHSWWSDSNPLLQGPTINIHALAKPLMKRMYHRQALAFIAKDTPGQPLSREMIDIYTSYLSCKYVLLETQLRVLEHLEDFGIYTCALEWAAKLVPRMLLDGRLKHRACSVVKALLAHKIGLSTPGTVKDILVARRDLGEPGLAESILGAISYNTERTAVLAALLDSKAGYVSLWACTLIERLAIDPSFVAVAIQDSDALMKMLFNTARRVRVVKLHQAARGSALV</sequence>
<dbReference type="AlphaFoldDB" id="A0AAD7C1N7"/>
<name>A0AAD7C1N7_9AGAR</name>
<accession>A0AAD7C1N7</accession>